<dbReference type="AlphaFoldDB" id="A0A8T1FFU5"/>
<dbReference type="EMBL" id="RCML01000792">
    <property type="protein sequence ID" value="KAG2969410.1"/>
    <property type="molecule type" value="Genomic_DNA"/>
</dbReference>
<comment type="caution">
    <text evidence="1">The sequence shown here is derived from an EMBL/GenBank/DDBJ whole genome shotgun (WGS) entry which is preliminary data.</text>
</comment>
<organism evidence="1 2">
    <name type="scientific">Phytophthora cactorum</name>
    <dbReference type="NCBI Taxonomy" id="29920"/>
    <lineage>
        <taxon>Eukaryota</taxon>
        <taxon>Sar</taxon>
        <taxon>Stramenopiles</taxon>
        <taxon>Oomycota</taxon>
        <taxon>Peronosporomycetes</taxon>
        <taxon>Peronosporales</taxon>
        <taxon>Peronosporaceae</taxon>
        <taxon>Phytophthora</taxon>
    </lineage>
</organism>
<proteinExistence type="predicted"/>
<evidence type="ECO:0000313" key="1">
    <source>
        <dbReference type="EMBL" id="KAG2969410.1"/>
    </source>
</evidence>
<dbReference type="Proteomes" id="UP000697107">
    <property type="component" value="Unassembled WGS sequence"/>
</dbReference>
<protein>
    <submittedName>
        <fullName evidence="1">Uncharacterized protein</fullName>
    </submittedName>
</protein>
<reference evidence="1" key="1">
    <citation type="submission" date="2018-10" db="EMBL/GenBank/DDBJ databases">
        <title>Effector identification in a new, highly contiguous assembly of the strawberry crown rot pathogen Phytophthora cactorum.</title>
        <authorList>
            <person name="Armitage A.D."/>
            <person name="Nellist C.F."/>
            <person name="Bates H."/>
            <person name="Vickerstaff R.J."/>
            <person name="Harrison R.J."/>
        </authorList>
    </citation>
    <scope>NUCLEOTIDE SEQUENCE</scope>
    <source>
        <strain evidence="1">P415</strain>
    </source>
</reference>
<evidence type="ECO:0000313" key="2">
    <source>
        <dbReference type="Proteomes" id="UP000697107"/>
    </source>
</evidence>
<sequence>MSLQASKDWIKLQYHTADRSWQFGETFNSTTIGGVETKHCWYIPSDGTEGRGC</sequence>
<accession>A0A8T1FFU5</accession>
<name>A0A8T1FFU5_9STRA</name>
<gene>
    <name evidence="1" type="ORF">PC118_g17458</name>
</gene>